<keyword evidence="4" id="KW-1185">Reference proteome</keyword>
<dbReference type="EMBL" id="JACJLA010000015">
    <property type="protein sequence ID" value="MBM6913263.1"/>
    <property type="molecule type" value="Genomic_DNA"/>
</dbReference>
<dbReference type="Proteomes" id="UP000707138">
    <property type="component" value="Unassembled WGS sequence"/>
</dbReference>
<dbReference type="Pfam" id="PF07872">
    <property type="entry name" value="DUF1659"/>
    <property type="match status" value="1"/>
</dbReference>
<reference evidence="3 4" key="1">
    <citation type="journal article" date="2021" name="Sci. Rep.">
        <title>The distribution of antibiotic resistance genes in chicken gut microbiota commensals.</title>
        <authorList>
            <person name="Juricova H."/>
            <person name="Matiasovicova J."/>
            <person name="Kubasova T."/>
            <person name="Cejkova D."/>
            <person name="Rychlik I."/>
        </authorList>
    </citation>
    <scope>NUCLEOTIDE SEQUENCE [LARGE SCALE GENOMIC DNA]</scope>
    <source>
        <strain evidence="3 4">An537</strain>
    </source>
</reference>
<feature type="compositionally biased region" description="Basic and acidic residues" evidence="1">
    <location>
        <begin position="71"/>
        <end position="91"/>
    </location>
</feature>
<sequence>MSDLFIMNDEMKPEKANGVTSEARSEVSPAATHGMTPALNEVPAVAVESTDDHPEEAAAVSGPADGEDAPAEEHPTEEHPTDEHATEDHGAVSDTPEDTGDGEDDAVPFKELMEVMKPSCKLQIAIDVGTNGKSHVQTVNLRNISGHRTDEELCELAGRFGALFEGTVVGFTRVDTKAYSADELA</sequence>
<evidence type="ECO:0000256" key="1">
    <source>
        <dbReference type="SAM" id="MobiDB-lite"/>
    </source>
</evidence>
<evidence type="ECO:0000259" key="2">
    <source>
        <dbReference type="Pfam" id="PF07872"/>
    </source>
</evidence>
<evidence type="ECO:0000313" key="3">
    <source>
        <dbReference type="EMBL" id="MBM6913263.1"/>
    </source>
</evidence>
<proteinExistence type="predicted"/>
<dbReference type="InterPro" id="IPR012454">
    <property type="entry name" value="DUF1659"/>
</dbReference>
<comment type="caution">
    <text evidence="3">The sequence shown here is derived from an EMBL/GenBank/DDBJ whole genome shotgun (WGS) entry which is preliminary data.</text>
</comment>
<feature type="compositionally biased region" description="Acidic residues" evidence="1">
    <location>
        <begin position="95"/>
        <end position="104"/>
    </location>
</feature>
<protein>
    <recommendedName>
        <fullName evidence="2">DUF1659 domain-containing protein</fullName>
    </recommendedName>
</protein>
<feature type="domain" description="DUF1659" evidence="2">
    <location>
        <begin position="119"/>
        <end position="178"/>
    </location>
</feature>
<feature type="region of interest" description="Disordered" evidence="1">
    <location>
        <begin position="1"/>
        <end position="104"/>
    </location>
</feature>
<evidence type="ECO:0000313" key="4">
    <source>
        <dbReference type="Proteomes" id="UP000707138"/>
    </source>
</evidence>
<name>A0ABS2GIM7_9FIRM</name>
<accession>A0ABS2GIM7</accession>
<gene>
    <name evidence="3" type="ORF">H6A01_08015</name>
</gene>
<organism evidence="3 4">
    <name type="scientific">Veillonella magna</name>
    <dbReference type="NCBI Taxonomy" id="464322"/>
    <lineage>
        <taxon>Bacteria</taxon>
        <taxon>Bacillati</taxon>
        <taxon>Bacillota</taxon>
        <taxon>Negativicutes</taxon>
        <taxon>Veillonellales</taxon>
        <taxon>Veillonellaceae</taxon>
        <taxon>Veillonella</taxon>
    </lineage>
</organism>
<dbReference type="RefSeq" id="WP_205088214.1">
    <property type="nucleotide sequence ID" value="NZ_JACJLA010000015.1"/>
</dbReference>